<protein>
    <submittedName>
        <fullName evidence="1">Uncharacterized protein</fullName>
    </submittedName>
</protein>
<dbReference type="AlphaFoldDB" id="A0A2P5Y2B3"/>
<proteinExistence type="predicted"/>
<accession>A0A2P5Y2B3</accession>
<sequence>MANDQWLISSIDDIAKGQYDCYKPGFHSSIAYLLNLNLNKAHYLQKRSSNGVAPFVDTDNFMDRLDALTWPTQFEGWPLKKVGSEVDTTPTLTRTMLTLTLTITPLDVAMPAIATPHILAMPVVDTPPSTMPFS</sequence>
<reference evidence="1 2" key="1">
    <citation type="submission" date="2015-01" db="EMBL/GenBank/DDBJ databases">
        <title>Genome of allotetraploid Gossypium barbadense reveals genomic plasticity and fiber elongation in cotton evolution.</title>
        <authorList>
            <person name="Chen X."/>
            <person name="Liu X."/>
            <person name="Zhao B."/>
            <person name="Zheng H."/>
            <person name="Hu Y."/>
            <person name="Lu G."/>
            <person name="Yang C."/>
            <person name="Chen J."/>
            <person name="Shan C."/>
            <person name="Zhang L."/>
            <person name="Zhou Y."/>
            <person name="Wang L."/>
            <person name="Guo W."/>
            <person name="Bai Y."/>
            <person name="Ruan J."/>
            <person name="Shangguan X."/>
            <person name="Mao Y."/>
            <person name="Jiang J."/>
            <person name="Zhu Y."/>
            <person name="Lei J."/>
            <person name="Kang H."/>
            <person name="Chen S."/>
            <person name="He X."/>
            <person name="Wang R."/>
            <person name="Wang Y."/>
            <person name="Chen J."/>
            <person name="Wang L."/>
            <person name="Yu S."/>
            <person name="Wang B."/>
            <person name="Wei J."/>
            <person name="Song S."/>
            <person name="Lu X."/>
            <person name="Gao Z."/>
            <person name="Gu W."/>
            <person name="Deng X."/>
            <person name="Ma D."/>
            <person name="Wang S."/>
            <person name="Liang W."/>
            <person name="Fang L."/>
            <person name="Cai C."/>
            <person name="Zhu X."/>
            <person name="Zhou B."/>
            <person name="Zhang Y."/>
            <person name="Chen Z."/>
            <person name="Xu S."/>
            <person name="Zhu R."/>
            <person name="Wang S."/>
            <person name="Zhang T."/>
            <person name="Zhao G."/>
        </authorList>
    </citation>
    <scope>NUCLEOTIDE SEQUENCE [LARGE SCALE GENOMIC DNA]</scope>
    <source>
        <strain evidence="2">cv. Xinhai21</strain>
        <tissue evidence="1">Leaf</tissue>
    </source>
</reference>
<evidence type="ECO:0000313" key="2">
    <source>
        <dbReference type="Proteomes" id="UP000239757"/>
    </source>
</evidence>
<gene>
    <name evidence="1" type="ORF">GOBAR_AA10917</name>
</gene>
<organism evidence="1 2">
    <name type="scientific">Gossypium barbadense</name>
    <name type="common">Sea Island cotton</name>
    <name type="synonym">Hibiscus barbadensis</name>
    <dbReference type="NCBI Taxonomy" id="3634"/>
    <lineage>
        <taxon>Eukaryota</taxon>
        <taxon>Viridiplantae</taxon>
        <taxon>Streptophyta</taxon>
        <taxon>Embryophyta</taxon>
        <taxon>Tracheophyta</taxon>
        <taxon>Spermatophyta</taxon>
        <taxon>Magnoliopsida</taxon>
        <taxon>eudicotyledons</taxon>
        <taxon>Gunneridae</taxon>
        <taxon>Pentapetalae</taxon>
        <taxon>rosids</taxon>
        <taxon>malvids</taxon>
        <taxon>Malvales</taxon>
        <taxon>Malvaceae</taxon>
        <taxon>Malvoideae</taxon>
        <taxon>Gossypium</taxon>
    </lineage>
</organism>
<name>A0A2P5Y2B3_GOSBA</name>
<dbReference type="EMBL" id="KZ663827">
    <property type="protein sequence ID" value="PPS09734.1"/>
    <property type="molecule type" value="Genomic_DNA"/>
</dbReference>
<evidence type="ECO:0000313" key="1">
    <source>
        <dbReference type="EMBL" id="PPS09734.1"/>
    </source>
</evidence>
<dbReference type="Proteomes" id="UP000239757">
    <property type="component" value="Unassembled WGS sequence"/>
</dbReference>